<dbReference type="InterPro" id="IPR043136">
    <property type="entry name" value="B30.2/SPRY_sf"/>
</dbReference>
<dbReference type="SUPFAM" id="SSF49899">
    <property type="entry name" value="Concanavalin A-like lectins/glucanases"/>
    <property type="match status" value="1"/>
</dbReference>
<dbReference type="PANTHER" id="PTHR24103">
    <property type="entry name" value="E3 UBIQUITIN-PROTEIN LIGASE TRIM"/>
    <property type="match status" value="1"/>
</dbReference>
<dbReference type="EMBL" id="OX395127">
    <property type="protein sequence ID" value="CAI5767737.1"/>
    <property type="molecule type" value="Genomic_DNA"/>
</dbReference>
<feature type="coiled-coil region" evidence="7">
    <location>
        <begin position="178"/>
        <end position="223"/>
    </location>
</feature>
<protein>
    <submittedName>
        <fullName evidence="11">E3 ubiquitin-protein ligase TRIM58-like</fullName>
    </submittedName>
</protein>
<dbReference type="Gene3D" id="2.60.120.920">
    <property type="match status" value="1"/>
</dbReference>
<evidence type="ECO:0000313" key="11">
    <source>
        <dbReference type="EMBL" id="CAI5767737.1"/>
    </source>
</evidence>
<keyword evidence="3 6" id="KW-0479">Metal-binding</keyword>
<keyword evidence="2" id="KW-0800">Toxin</keyword>
<organism evidence="11 12">
    <name type="scientific">Podarcis lilfordi</name>
    <name type="common">Lilford's wall lizard</name>
    <dbReference type="NCBI Taxonomy" id="74358"/>
    <lineage>
        <taxon>Eukaryota</taxon>
        <taxon>Metazoa</taxon>
        <taxon>Chordata</taxon>
        <taxon>Craniata</taxon>
        <taxon>Vertebrata</taxon>
        <taxon>Euteleostomi</taxon>
        <taxon>Lepidosauria</taxon>
        <taxon>Squamata</taxon>
        <taxon>Bifurcata</taxon>
        <taxon>Unidentata</taxon>
        <taxon>Episquamata</taxon>
        <taxon>Laterata</taxon>
        <taxon>Lacertibaenia</taxon>
        <taxon>Lacertidae</taxon>
        <taxon>Podarcis</taxon>
    </lineage>
</organism>
<dbReference type="PROSITE" id="PS50119">
    <property type="entry name" value="ZF_BBOX"/>
    <property type="match status" value="1"/>
</dbReference>
<evidence type="ECO:0000256" key="2">
    <source>
        <dbReference type="ARBA" id="ARBA00022699"/>
    </source>
</evidence>
<keyword evidence="12" id="KW-1185">Reference proteome</keyword>
<gene>
    <name evidence="11" type="ORF">PODLI_1B010159</name>
</gene>
<feature type="domain" description="B30.2/SPRY" evidence="10">
    <location>
        <begin position="266"/>
        <end position="460"/>
    </location>
</feature>
<evidence type="ECO:0000256" key="4">
    <source>
        <dbReference type="ARBA" id="ARBA00022833"/>
    </source>
</evidence>
<keyword evidence="2" id="KW-0528">Neurotoxin</keyword>
<dbReference type="PROSITE" id="PS50188">
    <property type="entry name" value="B302_SPRY"/>
    <property type="match status" value="1"/>
</dbReference>
<dbReference type="InterPro" id="IPR001870">
    <property type="entry name" value="B30.2/SPRY"/>
</dbReference>
<dbReference type="SUPFAM" id="SSF57845">
    <property type="entry name" value="B-box zinc-binding domain"/>
    <property type="match status" value="1"/>
</dbReference>
<evidence type="ECO:0000313" key="12">
    <source>
        <dbReference type="Proteomes" id="UP001178461"/>
    </source>
</evidence>
<dbReference type="SMART" id="SM00589">
    <property type="entry name" value="PRY"/>
    <property type="match status" value="1"/>
</dbReference>
<evidence type="ECO:0000259" key="10">
    <source>
        <dbReference type="PROSITE" id="PS50188"/>
    </source>
</evidence>
<evidence type="ECO:0000256" key="5">
    <source>
        <dbReference type="ARBA" id="ARBA00034460"/>
    </source>
</evidence>
<name>A0AA35P109_9SAUR</name>
<dbReference type="GO" id="GO:0008270">
    <property type="term" value="F:zinc ion binding"/>
    <property type="evidence" value="ECO:0007669"/>
    <property type="project" value="UniProtKB-KW"/>
</dbReference>
<dbReference type="PRINTS" id="PR01407">
    <property type="entry name" value="BUTYPHLNCDUF"/>
</dbReference>
<dbReference type="InterPro" id="IPR003877">
    <property type="entry name" value="SPRY_dom"/>
</dbReference>
<dbReference type="AlphaFoldDB" id="A0AA35P109"/>
<dbReference type="Pfam" id="PF00643">
    <property type="entry name" value="zf-B_box"/>
    <property type="match status" value="1"/>
</dbReference>
<dbReference type="Proteomes" id="UP001178461">
    <property type="component" value="Chromosome 2"/>
</dbReference>
<dbReference type="SMART" id="SM00449">
    <property type="entry name" value="SPRY"/>
    <property type="match status" value="1"/>
</dbReference>
<sequence>MADAPASKPAFKPKPRRPVCALCQGPYKTAVVVAGQKLCRFCFSRMKREAAASRPSPKDGEEKGGDGEEKGEQERRTVEEEECQSLCEEHQEDLTWFCTKDKALLCKSCKASEVHISHSVVPVEDAGQEYQGKLQHAVSLLTRQLEESLEQKYKEGKKTAAWKDKVHSQKERVESEFAKLYNFLVEDEEELLQRLKAEERQTLKRLDRNLTQLSKQNSSLIKLVKEIKSKSQKAPAELLKDVENVLARAENVTLFEPQVVPTELKNVYNIPCLDIIQILTKFKVDVSLDPTTAHPSLLLSTDRKSVEYRGSRQLQPQDDNNTERFDTYVLVLGSEVFTSGRHYWEVEVGDSPEWDLGVCRESVSRKGQRIIFSPLSGYWRLWLRKGDQYKALISCPTLLPMNTRPKRVGVFLDYSEGEVSFYNVTERTHIYTYIGTFCGPLRPFFSPSRQRKGAKGAHPLLICPGPKARKSKKPLH</sequence>
<dbReference type="Pfam" id="PF00622">
    <property type="entry name" value="SPRY"/>
    <property type="match status" value="1"/>
</dbReference>
<dbReference type="Pfam" id="PF13765">
    <property type="entry name" value="PRY"/>
    <property type="match status" value="1"/>
</dbReference>
<accession>A0AA35P109</accession>
<feature type="region of interest" description="Disordered" evidence="8">
    <location>
        <begin position="48"/>
        <end position="77"/>
    </location>
</feature>
<evidence type="ECO:0000259" key="9">
    <source>
        <dbReference type="PROSITE" id="PS50119"/>
    </source>
</evidence>
<evidence type="ECO:0000256" key="7">
    <source>
        <dbReference type="SAM" id="Coils"/>
    </source>
</evidence>
<proteinExistence type="inferred from homology"/>
<evidence type="ECO:0000256" key="3">
    <source>
        <dbReference type="ARBA" id="ARBA00022771"/>
    </source>
</evidence>
<comment type="function">
    <text evidence="5">Neurotoxin that produces dose-dependent hypolocomotion and hyperalgesia in mice. May directly act on the central nervous system, as it is 6500-fold more potent when administered intracerebroventricularly than intraperitoneal.</text>
</comment>
<evidence type="ECO:0000256" key="6">
    <source>
        <dbReference type="PROSITE-ProRule" id="PRU00024"/>
    </source>
</evidence>
<dbReference type="InterPro" id="IPR000315">
    <property type="entry name" value="Znf_B-box"/>
</dbReference>
<dbReference type="InterPro" id="IPR003879">
    <property type="entry name" value="Butyrophylin_SPRY"/>
</dbReference>
<feature type="domain" description="B box-type" evidence="9">
    <location>
        <begin position="82"/>
        <end position="123"/>
    </location>
</feature>
<keyword evidence="3 6" id="KW-0863">Zinc-finger</keyword>
<dbReference type="InterPro" id="IPR013320">
    <property type="entry name" value="ConA-like_dom_sf"/>
</dbReference>
<dbReference type="SMART" id="SM00336">
    <property type="entry name" value="BBOX"/>
    <property type="match status" value="1"/>
</dbReference>
<evidence type="ECO:0000256" key="8">
    <source>
        <dbReference type="SAM" id="MobiDB-lite"/>
    </source>
</evidence>
<feature type="compositionally biased region" description="Basic residues" evidence="8">
    <location>
        <begin position="467"/>
        <end position="476"/>
    </location>
</feature>
<reference evidence="11" key="1">
    <citation type="submission" date="2022-12" db="EMBL/GenBank/DDBJ databases">
        <authorList>
            <person name="Alioto T."/>
            <person name="Alioto T."/>
            <person name="Gomez Garrido J."/>
        </authorList>
    </citation>
    <scope>NUCLEOTIDE SEQUENCE</scope>
</reference>
<keyword evidence="4" id="KW-0862">Zinc</keyword>
<evidence type="ECO:0000256" key="1">
    <source>
        <dbReference type="ARBA" id="ARBA00009651"/>
    </source>
</evidence>
<dbReference type="Gene3D" id="3.30.160.60">
    <property type="entry name" value="Classic Zinc Finger"/>
    <property type="match status" value="1"/>
</dbReference>
<comment type="similarity">
    <text evidence="1">Belongs to the ohanin/vespryn family.</text>
</comment>
<feature type="region of interest" description="Disordered" evidence="8">
    <location>
        <begin position="449"/>
        <end position="476"/>
    </location>
</feature>
<dbReference type="InterPro" id="IPR006574">
    <property type="entry name" value="PRY"/>
</dbReference>
<keyword evidence="7" id="KW-0175">Coiled coil</keyword>
<dbReference type="FunFam" id="2.60.120.920:FF:000004">
    <property type="entry name" value="Butyrophilin subfamily 1 member A1"/>
    <property type="match status" value="1"/>
</dbReference>
<dbReference type="InterPro" id="IPR050143">
    <property type="entry name" value="TRIM/RBCC"/>
</dbReference>